<feature type="transmembrane region" description="Helical" evidence="1">
    <location>
        <begin position="65"/>
        <end position="92"/>
    </location>
</feature>
<feature type="transmembrane region" description="Helical" evidence="1">
    <location>
        <begin position="30"/>
        <end position="53"/>
    </location>
</feature>
<evidence type="ECO:0000313" key="2">
    <source>
        <dbReference type="EMBL" id="ORZ33111.1"/>
    </source>
</evidence>
<proteinExistence type="predicted"/>
<feature type="transmembrane region" description="Helical" evidence="1">
    <location>
        <begin position="223"/>
        <end position="243"/>
    </location>
</feature>
<evidence type="ECO:0000313" key="3">
    <source>
        <dbReference type="Proteomes" id="UP000193411"/>
    </source>
</evidence>
<feature type="transmembrane region" description="Helical" evidence="1">
    <location>
        <begin position="116"/>
        <end position="141"/>
    </location>
</feature>
<feature type="transmembrane region" description="Helical" evidence="1">
    <location>
        <begin position="191"/>
        <end position="211"/>
    </location>
</feature>
<keyword evidence="1" id="KW-0472">Membrane</keyword>
<sequence>MFVTLLWICPQFNCWVKPPAQTPGCPVPELFLSTHVFLSLGASVFVLATLQRFLRVYSLLSRKRYMFLCACTVLVVLVLIGRLGAIAFWTLVRLSSFDTWAVDSPMRKLAHQVNRISYLVFFLTMTSLALVALLLGLQFVLNVRANLARVAHQSPPLPSLPAHSGSTASNGDDVPHKRKLHHQQIRHNRRIVIGWIILSILMLCNFGFVGLVLKDQLPKPANLFNSLLLMLVKMLVAAVSMAMSEVVKLATATDHGENSGRS</sequence>
<comment type="caution">
    <text evidence="2">The sequence shown here is derived from an EMBL/GenBank/DDBJ whole genome shotgun (WGS) entry which is preliminary data.</text>
</comment>
<reference evidence="2 3" key="1">
    <citation type="submission" date="2016-07" db="EMBL/GenBank/DDBJ databases">
        <title>Pervasive Adenine N6-methylation of Active Genes in Fungi.</title>
        <authorList>
            <consortium name="DOE Joint Genome Institute"/>
            <person name="Mondo S.J."/>
            <person name="Dannebaum R.O."/>
            <person name="Kuo R.C."/>
            <person name="Labutti K."/>
            <person name="Haridas S."/>
            <person name="Kuo A."/>
            <person name="Salamov A."/>
            <person name="Ahrendt S.R."/>
            <person name="Lipzen A."/>
            <person name="Sullivan W."/>
            <person name="Andreopoulos W.B."/>
            <person name="Clum A."/>
            <person name="Lindquist E."/>
            <person name="Daum C."/>
            <person name="Ramamoorthy G.K."/>
            <person name="Gryganskyi A."/>
            <person name="Culley D."/>
            <person name="Magnuson J.K."/>
            <person name="James T.Y."/>
            <person name="O'Malley M.A."/>
            <person name="Stajich J.E."/>
            <person name="Spatafora J.W."/>
            <person name="Visel A."/>
            <person name="Grigoriev I.V."/>
        </authorList>
    </citation>
    <scope>NUCLEOTIDE SEQUENCE [LARGE SCALE GENOMIC DNA]</scope>
    <source>
        <strain evidence="2 3">PL171</strain>
    </source>
</reference>
<keyword evidence="1" id="KW-0812">Transmembrane</keyword>
<keyword evidence="3" id="KW-1185">Reference proteome</keyword>
<evidence type="ECO:0000256" key="1">
    <source>
        <dbReference type="SAM" id="Phobius"/>
    </source>
</evidence>
<accession>A0A1Y2HGW0</accession>
<keyword evidence="1" id="KW-1133">Transmembrane helix</keyword>
<dbReference type="AlphaFoldDB" id="A0A1Y2HGW0"/>
<dbReference type="EMBL" id="MCFL01000038">
    <property type="protein sequence ID" value="ORZ33111.1"/>
    <property type="molecule type" value="Genomic_DNA"/>
</dbReference>
<organism evidence="2 3">
    <name type="scientific">Catenaria anguillulae PL171</name>
    <dbReference type="NCBI Taxonomy" id="765915"/>
    <lineage>
        <taxon>Eukaryota</taxon>
        <taxon>Fungi</taxon>
        <taxon>Fungi incertae sedis</taxon>
        <taxon>Blastocladiomycota</taxon>
        <taxon>Blastocladiomycetes</taxon>
        <taxon>Blastocladiales</taxon>
        <taxon>Catenariaceae</taxon>
        <taxon>Catenaria</taxon>
    </lineage>
</organism>
<dbReference type="Proteomes" id="UP000193411">
    <property type="component" value="Unassembled WGS sequence"/>
</dbReference>
<protein>
    <submittedName>
        <fullName evidence="2">Uncharacterized protein</fullName>
    </submittedName>
</protein>
<gene>
    <name evidence="2" type="ORF">BCR44DRAFT_35914</name>
</gene>
<name>A0A1Y2HGW0_9FUNG</name>